<evidence type="ECO:0000256" key="6">
    <source>
        <dbReference type="SAM" id="MobiDB-lite"/>
    </source>
</evidence>
<evidence type="ECO:0000256" key="7">
    <source>
        <dbReference type="SAM" id="Phobius"/>
    </source>
</evidence>
<organism evidence="9 10">
    <name type="scientific">Longivirga aurantiaca</name>
    <dbReference type="NCBI Taxonomy" id="1837743"/>
    <lineage>
        <taxon>Bacteria</taxon>
        <taxon>Bacillati</taxon>
        <taxon>Actinomycetota</taxon>
        <taxon>Actinomycetes</taxon>
        <taxon>Sporichthyales</taxon>
        <taxon>Sporichthyaceae</taxon>
        <taxon>Longivirga</taxon>
    </lineage>
</organism>
<feature type="transmembrane region" description="Helical" evidence="7">
    <location>
        <begin position="202"/>
        <end position="221"/>
    </location>
</feature>
<comment type="subcellular location">
    <subcellularLocation>
        <location evidence="1">Cell membrane</location>
        <topology evidence="1">Single-pass membrane protein</topology>
    </subcellularLocation>
</comment>
<keyword evidence="4 7" id="KW-1133">Transmembrane helix</keyword>
<keyword evidence="5 7" id="KW-0472">Membrane</keyword>
<evidence type="ECO:0000256" key="2">
    <source>
        <dbReference type="ARBA" id="ARBA00022475"/>
    </source>
</evidence>
<dbReference type="RefSeq" id="WP_386764504.1">
    <property type="nucleotide sequence ID" value="NZ_JBHSTI010000008.1"/>
</dbReference>
<protein>
    <submittedName>
        <fullName evidence="9">PspC domain-containing protein</fullName>
    </submittedName>
</protein>
<gene>
    <name evidence="9" type="ORF">ACFQGU_05450</name>
</gene>
<evidence type="ECO:0000256" key="3">
    <source>
        <dbReference type="ARBA" id="ARBA00022692"/>
    </source>
</evidence>
<feature type="domain" description="Phage shock protein PspC N-terminal" evidence="8">
    <location>
        <begin position="57"/>
        <end position="113"/>
    </location>
</feature>
<feature type="transmembrane region" description="Helical" evidence="7">
    <location>
        <begin position="227"/>
        <end position="248"/>
    </location>
</feature>
<feature type="compositionally biased region" description="Low complexity" evidence="6">
    <location>
        <begin position="25"/>
        <end position="40"/>
    </location>
</feature>
<comment type="caution">
    <text evidence="9">The sequence shown here is derived from an EMBL/GenBank/DDBJ whole genome shotgun (WGS) entry which is preliminary data.</text>
</comment>
<dbReference type="EMBL" id="JBHSTI010000008">
    <property type="protein sequence ID" value="MFC6237311.1"/>
    <property type="molecule type" value="Genomic_DNA"/>
</dbReference>
<evidence type="ECO:0000256" key="1">
    <source>
        <dbReference type="ARBA" id="ARBA00004162"/>
    </source>
</evidence>
<dbReference type="PANTHER" id="PTHR33885">
    <property type="entry name" value="PHAGE SHOCK PROTEIN C"/>
    <property type="match status" value="1"/>
</dbReference>
<evidence type="ECO:0000259" key="8">
    <source>
        <dbReference type="Pfam" id="PF04024"/>
    </source>
</evidence>
<proteinExistence type="predicted"/>
<keyword evidence="10" id="KW-1185">Reference proteome</keyword>
<evidence type="ECO:0000313" key="9">
    <source>
        <dbReference type="EMBL" id="MFC6237311.1"/>
    </source>
</evidence>
<feature type="transmembrane region" description="Helical" evidence="7">
    <location>
        <begin position="173"/>
        <end position="195"/>
    </location>
</feature>
<accession>A0ABW1SY10</accession>
<evidence type="ECO:0000313" key="10">
    <source>
        <dbReference type="Proteomes" id="UP001596138"/>
    </source>
</evidence>
<evidence type="ECO:0000256" key="4">
    <source>
        <dbReference type="ARBA" id="ARBA00022989"/>
    </source>
</evidence>
<dbReference type="Proteomes" id="UP001596138">
    <property type="component" value="Unassembled WGS sequence"/>
</dbReference>
<reference evidence="10" key="1">
    <citation type="journal article" date="2019" name="Int. J. Syst. Evol. Microbiol.">
        <title>The Global Catalogue of Microorganisms (GCM) 10K type strain sequencing project: providing services to taxonomists for standard genome sequencing and annotation.</title>
        <authorList>
            <consortium name="The Broad Institute Genomics Platform"/>
            <consortium name="The Broad Institute Genome Sequencing Center for Infectious Disease"/>
            <person name="Wu L."/>
            <person name="Ma J."/>
        </authorList>
    </citation>
    <scope>NUCLEOTIDE SEQUENCE [LARGE SCALE GENOMIC DNA]</scope>
    <source>
        <strain evidence="10">CGMCC 4.7317</strain>
    </source>
</reference>
<feature type="transmembrane region" description="Helical" evidence="7">
    <location>
        <begin position="83"/>
        <end position="110"/>
    </location>
</feature>
<dbReference type="InterPro" id="IPR007168">
    <property type="entry name" value="Phageshock_PspC_N"/>
</dbReference>
<keyword evidence="3 7" id="KW-0812">Transmembrane</keyword>
<evidence type="ECO:0000256" key="5">
    <source>
        <dbReference type="ARBA" id="ARBA00023136"/>
    </source>
</evidence>
<feature type="region of interest" description="Disordered" evidence="6">
    <location>
        <begin position="1"/>
        <end position="62"/>
    </location>
</feature>
<dbReference type="Pfam" id="PF04024">
    <property type="entry name" value="PspC"/>
    <property type="match status" value="1"/>
</dbReference>
<keyword evidence="2" id="KW-1003">Cell membrane</keyword>
<sequence>MTENQPTIAEPVDPTGAATGATENPGTGTQSDSGTGSSYGSPPPYAPPPQYRPPKPALRRSRTDRVLTGVCGGLAENLGIDAVLIRILVVVGTVFTGGALIIAYIIAWALMPDTPVYAAPAYAPGYAPQYAAPAAPASFAAGGTGTYVDPGTGAVYGPPTPVAPQPRTEPRSYLGLVALCAAIVVGGMFGIAAAAGAGIPGVVVAAAMLGVLGAGLLVGAWRGRARWLIFPALLMLLITQGAAAVSSYEPGSAGERVWIPTEATQSFDLGAGSATLDLRQLPSGPADISVQMGAGELIVLVPADTEVRIDGSIGAGEYDVPDADPQSGVGLSFSHTVTPIGTTPTVTTVDLTTEIGLGSMEVRRATS</sequence>
<dbReference type="InterPro" id="IPR052027">
    <property type="entry name" value="PspC"/>
</dbReference>
<dbReference type="PANTHER" id="PTHR33885:SF3">
    <property type="entry name" value="PHAGE SHOCK PROTEIN C"/>
    <property type="match status" value="1"/>
</dbReference>
<feature type="compositionally biased region" description="Pro residues" evidence="6">
    <location>
        <begin position="41"/>
        <end position="56"/>
    </location>
</feature>
<name>A0ABW1SY10_9ACTN</name>